<name>A0A9P8HYV9_9PEZI</name>
<protein>
    <recommendedName>
        <fullName evidence="1">holo-[acyl-carrier-protein] synthase</fullName>
        <ecNumber evidence="1">2.7.8.7</ecNumber>
    </recommendedName>
</protein>
<feature type="domain" description="4'-phosphopantetheinyl transferase N-terminal" evidence="4">
    <location>
        <begin position="24"/>
        <end position="113"/>
    </location>
</feature>
<organism evidence="5 6">
    <name type="scientific">Glutinoglossum americanum</name>
    <dbReference type="NCBI Taxonomy" id="1670608"/>
    <lineage>
        <taxon>Eukaryota</taxon>
        <taxon>Fungi</taxon>
        <taxon>Dikarya</taxon>
        <taxon>Ascomycota</taxon>
        <taxon>Pezizomycotina</taxon>
        <taxon>Geoglossomycetes</taxon>
        <taxon>Geoglossales</taxon>
        <taxon>Geoglossaceae</taxon>
        <taxon>Glutinoglossum</taxon>
    </lineage>
</organism>
<dbReference type="Proteomes" id="UP000698800">
    <property type="component" value="Unassembled WGS sequence"/>
</dbReference>
<proteinExistence type="predicted"/>
<reference evidence="5" key="1">
    <citation type="submission" date="2021-03" db="EMBL/GenBank/DDBJ databases">
        <title>Comparative genomics and phylogenomic investigation of the class Geoglossomycetes provide insights into ecological specialization and systematics.</title>
        <authorList>
            <person name="Melie T."/>
            <person name="Pirro S."/>
            <person name="Miller A.N."/>
            <person name="Quandt A."/>
        </authorList>
    </citation>
    <scope>NUCLEOTIDE SEQUENCE</scope>
    <source>
        <strain evidence="5">GBOQ0MN5Z8</strain>
    </source>
</reference>
<gene>
    <name evidence="5" type="ORF">FGG08_005116</name>
</gene>
<evidence type="ECO:0000256" key="3">
    <source>
        <dbReference type="SAM" id="MobiDB-lite"/>
    </source>
</evidence>
<feature type="region of interest" description="Disordered" evidence="3">
    <location>
        <begin position="790"/>
        <end position="846"/>
    </location>
</feature>
<accession>A0A9P8HYV9</accession>
<dbReference type="Pfam" id="PF22624">
    <property type="entry name" value="AASDHPPT_N"/>
    <property type="match status" value="1"/>
</dbReference>
<evidence type="ECO:0000259" key="4">
    <source>
        <dbReference type="Pfam" id="PF22624"/>
    </source>
</evidence>
<dbReference type="PANTHER" id="PTHR12215">
    <property type="entry name" value="PHOSPHOPANTETHEINE TRANSFERASE"/>
    <property type="match status" value="1"/>
</dbReference>
<sequence>MAAHRLIRWVLDTRALWLDDFTTQTSLTLECLKADERQAVGKYRRVEDKKMSLGSYLLKYLVIARTCGVPWPDIHISGGEYKKPCYRPKDPSYPGVEFNISHQAGLVAVVAHPGTSTTVGVDIVCVNERNDLARIEENGFEAWVNMYEEMFSDRELNDIKYTVNTIQLEDGIEISADQLGDLARSCSRHEPMCVCLPSGEMKQFSSRVVVEAKLRRFYAFWCLKEAYIKMSGEALLAEWLRDLEFRNVRAPKPNLNHESISGTGFGEVVRDVEVLFRGTAVNNASIELQAFEEQYMIATATSPMTPGRPERQDIFPGFEKVDLERDIYPEIHSVSMLSDPKLEFESGWQYLQQLRAFLEMNTEDDPAPPIPSDTGDVAFADQSLRGLRDLAAISLVVVVGPLLIYAFWRFLSNWGWWRVRNAGSGDEESGRAANLRRQYVRTWHGWVEKQCDNQDHHDHEIKNTRIEQTCEFKDSMALRRSTSLGRTLRNCLRSKTATTDYNRIFWDHRTDREKEHISPRYWWQKWLNGDIDHFNNRLDEEKGVLRSASSGFNLGEKGTVRRRLGDGFRAGVWASGSDEIRRATQSQLLPARQCLRFSEGKQCPSQLAGVDNNVKVLKNITIPRRYSSLPQETVPKVQFPTPPLTRSLSAALRRPTRVLEDLDPRKTRKFPEQITPFPHILLKQRRTGEPEAPHNSLESPVSADVTPEPSAQVFRVKNRAARTHVDGSPTLTFEVGFANSLGRRLEVWASPMILDSLAPGNHGIDGTAGRRTSPAMGWHEVRDWPEALSEDLNSHEAGSSTDQSTQLSGSSSIGDTNWSQRAWPSTIGDDDQLISSVSPKGHTVRHKIPPNSLNEWGHAPLVWPIRRRASFPARCLIGVPARPDRTLHPSVSRARSVGSLRNLKHRISFSGKAEESDRYQTRSFTSSEKTFLDLLDRKLNWLHHELSPGFRCPEDNPAESFLPPSGPQRSEGAGKNAQVRVSGALGGGSMPTRTSKARQQKRARHRIPNPKVDSWRIAINKLRKGTHRTNSAELLCTILQTEEITKRDPIEGSIDTAAWILRRPPQGWPTASKGSLSAAEKMIVKHQDWEKIRRPQRIMKQRHSRRNTTRLRGKISGRVLKTLRIGDNTTFMRETVGVSEQSRRATSETSEVLDENLLELQLTPRLRLHANRPILGSECTAMRRNDPMARIRSLGLMEWDGLKAVSKGHNPYTNIRGAAKPQVQRVEVGQVPVVALAAAGDIGAEGRNAACLIWGEEGKSVFLDGL</sequence>
<dbReference type="GO" id="GO:0019878">
    <property type="term" value="P:lysine biosynthetic process via aminoadipic acid"/>
    <property type="evidence" value="ECO:0007669"/>
    <property type="project" value="TreeGrafter"/>
</dbReference>
<feature type="region of interest" description="Disordered" evidence="3">
    <location>
        <begin position="685"/>
        <end position="706"/>
    </location>
</feature>
<dbReference type="InterPro" id="IPR050559">
    <property type="entry name" value="P-Pant_transferase_sf"/>
</dbReference>
<dbReference type="InterPro" id="IPR037143">
    <property type="entry name" value="4-PPantetheinyl_Trfase_dom_sf"/>
</dbReference>
<dbReference type="GO" id="GO:0005829">
    <property type="term" value="C:cytosol"/>
    <property type="evidence" value="ECO:0007669"/>
    <property type="project" value="TreeGrafter"/>
</dbReference>
<dbReference type="AlphaFoldDB" id="A0A9P8HYV9"/>
<dbReference type="OrthoDB" id="5346728at2759"/>
<feature type="compositionally biased region" description="Basic residues" evidence="3">
    <location>
        <begin position="995"/>
        <end position="1006"/>
    </location>
</feature>
<keyword evidence="6" id="KW-1185">Reference proteome</keyword>
<dbReference type="InterPro" id="IPR055066">
    <property type="entry name" value="AASDHPPT_N"/>
</dbReference>
<keyword evidence="2" id="KW-0808">Transferase</keyword>
<evidence type="ECO:0000256" key="1">
    <source>
        <dbReference type="ARBA" id="ARBA00013172"/>
    </source>
</evidence>
<dbReference type="EC" id="2.7.8.7" evidence="1"/>
<feature type="compositionally biased region" description="Polar residues" evidence="3">
    <location>
        <begin position="796"/>
        <end position="823"/>
    </location>
</feature>
<dbReference type="GO" id="GO:0000287">
    <property type="term" value="F:magnesium ion binding"/>
    <property type="evidence" value="ECO:0007669"/>
    <property type="project" value="InterPro"/>
</dbReference>
<dbReference type="GO" id="GO:0008897">
    <property type="term" value="F:holo-[acyl-carrier-protein] synthase activity"/>
    <property type="evidence" value="ECO:0007669"/>
    <property type="project" value="UniProtKB-EC"/>
</dbReference>
<dbReference type="PANTHER" id="PTHR12215:SF10">
    <property type="entry name" value="L-AMINOADIPATE-SEMIALDEHYDE DEHYDROGENASE-PHOSPHOPANTETHEINYL TRANSFERASE"/>
    <property type="match status" value="1"/>
</dbReference>
<dbReference type="EMBL" id="JAGHQL010000115">
    <property type="protein sequence ID" value="KAH0538296.1"/>
    <property type="molecule type" value="Genomic_DNA"/>
</dbReference>
<dbReference type="SUPFAM" id="SSF56214">
    <property type="entry name" value="4'-phosphopantetheinyl transferase"/>
    <property type="match status" value="2"/>
</dbReference>
<evidence type="ECO:0000313" key="5">
    <source>
        <dbReference type="EMBL" id="KAH0538296.1"/>
    </source>
</evidence>
<comment type="caution">
    <text evidence="5">The sequence shown here is derived from an EMBL/GenBank/DDBJ whole genome shotgun (WGS) entry which is preliminary data.</text>
</comment>
<feature type="region of interest" description="Disordered" evidence="3">
    <location>
        <begin position="952"/>
        <end position="1006"/>
    </location>
</feature>
<dbReference type="Gene3D" id="3.90.470.20">
    <property type="entry name" value="4'-phosphopantetheinyl transferase domain"/>
    <property type="match status" value="1"/>
</dbReference>
<evidence type="ECO:0000256" key="2">
    <source>
        <dbReference type="ARBA" id="ARBA00022679"/>
    </source>
</evidence>
<evidence type="ECO:0000313" key="6">
    <source>
        <dbReference type="Proteomes" id="UP000698800"/>
    </source>
</evidence>